<dbReference type="Proteomes" id="UP000244180">
    <property type="component" value="Unassembled WGS sequence"/>
</dbReference>
<evidence type="ECO:0000313" key="11">
    <source>
        <dbReference type="EMBL" id="PTQ51068.1"/>
    </source>
</evidence>
<dbReference type="PROSITE" id="PS50857">
    <property type="entry name" value="COX2_CUA"/>
    <property type="match status" value="1"/>
</dbReference>
<dbReference type="GO" id="GO:0004129">
    <property type="term" value="F:cytochrome-c oxidase activity"/>
    <property type="evidence" value="ECO:0007669"/>
    <property type="project" value="UniProtKB-EC"/>
</dbReference>
<dbReference type="InterPro" id="IPR008972">
    <property type="entry name" value="Cupredoxin"/>
</dbReference>
<keyword evidence="7" id="KW-1133">Transmembrane helix</keyword>
<evidence type="ECO:0000256" key="3">
    <source>
        <dbReference type="ARBA" id="ARBA00023008"/>
    </source>
</evidence>
<dbReference type="Gene3D" id="2.60.40.420">
    <property type="entry name" value="Cupredoxins - blue copper proteins"/>
    <property type="match status" value="1"/>
</dbReference>
<dbReference type="CDD" id="cd13913">
    <property type="entry name" value="ba3_CcO_II_C"/>
    <property type="match status" value="1"/>
</dbReference>
<dbReference type="InterPro" id="IPR051403">
    <property type="entry name" value="NosZ/Cyto_c_oxidase_sub2"/>
</dbReference>
<dbReference type="AlphaFoldDB" id="A0A132NAJ4"/>
<reference evidence="10 12" key="1">
    <citation type="submission" date="2015-09" db="EMBL/GenBank/DDBJ databases">
        <title>Draft genome sequence of Hydrogenibacillus schlegelii DSM 2000.</title>
        <authorList>
            <person name="Hemp J."/>
        </authorList>
    </citation>
    <scope>NUCLEOTIDE SEQUENCE [LARGE SCALE GENOMIC DNA]</scope>
    <source>
        <strain evidence="10 12">MA 48</strain>
    </source>
</reference>
<evidence type="ECO:0000313" key="10">
    <source>
        <dbReference type="EMBL" id="OAR05605.1"/>
    </source>
</evidence>
<evidence type="ECO:0000259" key="8">
    <source>
        <dbReference type="PROSITE" id="PS50857"/>
    </source>
</evidence>
<evidence type="ECO:0000256" key="5">
    <source>
        <dbReference type="ARBA" id="ARBA00031399"/>
    </source>
</evidence>
<keyword evidence="7" id="KW-0812">Transmembrane</keyword>
<comment type="function">
    <text evidence="4">Subunits I and II form the functional core of the enzyme complex. Electrons originating in cytochrome c are transferred via heme a and Cu(A) to the binuclear center formed by heme a3 and Cu(B).</text>
</comment>
<reference evidence="11 13" key="2">
    <citation type="submission" date="2017-08" db="EMBL/GenBank/DDBJ databases">
        <title>Burning lignite coal seam in the remote Altai Mountains harbors a hydrogen-driven thermophilic microbial community.</title>
        <authorList>
            <person name="Kadnikov V.V."/>
            <person name="Mardanov A.V."/>
            <person name="Ivasenko D."/>
            <person name="Beletsky A.V."/>
            <person name="Karnachuk O.V."/>
            <person name="Ravin N.V."/>
        </authorList>
    </citation>
    <scope>NUCLEOTIDE SEQUENCE [LARGE SCALE GENOMIC DNA]</scope>
    <source>
        <strain evidence="11">AL33</strain>
    </source>
</reference>
<dbReference type="STRING" id="1484.SA87_12115"/>
<dbReference type="InterPro" id="IPR001505">
    <property type="entry name" value="Copper_CuA"/>
</dbReference>
<evidence type="ECO:0000256" key="2">
    <source>
        <dbReference type="ARBA" id="ARBA00022723"/>
    </source>
</evidence>
<dbReference type="PANTHER" id="PTHR42838">
    <property type="entry name" value="CYTOCHROME C OXIDASE SUBUNIT II"/>
    <property type="match status" value="1"/>
</dbReference>
<organism evidence="11 13">
    <name type="scientific">Hydrogenibacillus schlegelii</name>
    <name type="common">Bacillus schlegelii</name>
    <dbReference type="NCBI Taxonomy" id="1484"/>
    <lineage>
        <taxon>Bacteria</taxon>
        <taxon>Bacillati</taxon>
        <taxon>Bacillota</taxon>
        <taxon>Bacilli</taxon>
        <taxon>Bacillales</taxon>
        <taxon>Bacillales Family X. Incertae Sedis</taxon>
        <taxon>Hydrogenibacillus</taxon>
    </lineage>
</organism>
<dbReference type="Pfam" id="PF00116">
    <property type="entry name" value="COX2"/>
    <property type="match status" value="1"/>
</dbReference>
<keyword evidence="3" id="KW-0186">Copper</keyword>
<protein>
    <recommendedName>
        <fullName evidence="5">Cytochrome aa3 subunit 2</fullName>
    </recommendedName>
</protein>
<dbReference type="PROSITE" id="PS00078">
    <property type="entry name" value="COX2"/>
    <property type="match status" value="1"/>
</dbReference>
<dbReference type="PRINTS" id="PR01166">
    <property type="entry name" value="CYCOXIDASEII"/>
</dbReference>
<evidence type="ECO:0000313" key="13">
    <source>
        <dbReference type="Proteomes" id="UP000244180"/>
    </source>
</evidence>
<evidence type="ECO:0000256" key="7">
    <source>
        <dbReference type="SAM" id="Phobius"/>
    </source>
</evidence>
<dbReference type="OrthoDB" id="9773456at2"/>
<proteinExistence type="predicted"/>
<name>A0A132NAJ4_HYDSH</name>
<dbReference type="GO" id="GO:0016020">
    <property type="term" value="C:membrane"/>
    <property type="evidence" value="ECO:0007669"/>
    <property type="project" value="InterPro"/>
</dbReference>
<reference evidence="9" key="3">
    <citation type="journal article" date="2021" name="Microbiology">
        <title>Metagenomic Analysis of the Microbial Community in the Underground Coal Fire Area (Kemerovo Region, Russia) Revealed Predominance of Thermophilic Members of the Phyla Deinococcus-thermus, Aquificae, and Firmicutes.</title>
        <authorList>
            <person name="Kadnikov V."/>
            <person name="Mardanov A.V."/>
            <person name="Beletsky A.V."/>
            <person name="Karnachuk O.V."/>
            <person name="Ravin N.V."/>
        </authorList>
    </citation>
    <scope>NUCLEOTIDE SEQUENCE</scope>
    <source>
        <strain evidence="9">RBS10-49</strain>
    </source>
</reference>
<evidence type="ECO:0000256" key="1">
    <source>
        <dbReference type="ARBA" id="ARBA00004196"/>
    </source>
</evidence>
<dbReference type="EMBL" id="JXBB01000001">
    <property type="protein sequence ID" value="OAR05605.1"/>
    <property type="molecule type" value="Genomic_DNA"/>
</dbReference>
<comment type="catalytic activity">
    <reaction evidence="6">
        <text>4 Fe(II)-[cytochrome c] + O2 + 8 H(+)(in) = 4 Fe(III)-[cytochrome c] + 2 H2O + 4 H(+)(out)</text>
        <dbReference type="Rhea" id="RHEA:11436"/>
        <dbReference type="Rhea" id="RHEA-COMP:10350"/>
        <dbReference type="Rhea" id="RHEA-COMP:14399"/>
        <dbReference type="ChEBI" id="CHEBI:15377"/>
        <dbReference type="ChEBI" id="CHEBI:15378"/>
        <dbReference type="ChEBI" id="CHEBI:15379"/>
        <dbReference type="ChEBI" id="CHEBI:29033"/>
        <dbReference type="ChEBI" id="CHEBI:29034"/>
        <dbReference type="EC" id="7.1.1.9"/>
    </reaction>
</comment>
<dbReference type="SUPFAM" id="SSF49503">
    <property type="entry name" value="Cupredoxins"/>
    <property type="match status" value="1"/>
</dbReference>
<evidence type="ECO:0000313" key="12">
    <source>
        <dbReference type="Proteomes" id="UP000243024"/>
    </source>
</evidence>
<dbReference type="Proteomes" id="UP000748108">
    <property type="component" value="Unassembled WGS sequence"/>
</dbReference>
<dbReference type="Proteomes" id="UP000243024">
    <property type="component" value="Unassembled WGS sequence"/>
</dbReference>
<comment type="caution">
    <text evidence="11">The sequence shown here is derived from an EMBL/GenBank/DDBJ whole genome shotgun (WGS) entry which is preliminary data.</text>
</comment>
<dbReference type="RefSeq" id="WP_066197953.1">
    <property type="nucleotide sequence ID" value="NZ_CBCSAS010000003.1"/>
</dbReference>
<dbReference type="GO" id="GO:0005507">
    <property type="term" value="F:copper ion binding"/>
    <property type="evidence" value="ECO:0007669"/>
    <property type="project" value="InterPro"/>
</dbReference>
<keyword evidence="7" id="KW-0472">Membrane</keyword>
<feature type="transmembrane region" description="Helical" evidence="7">
    <location>
        <begin position="9"/>
        <end position="31"/>
    </location>
</feature>
<dbReference type="InterPro" id="IPR034214">
    <property type="entry name" value="Ba3_CcO_II_C"/>
</dbReference>
<dbReference type="GO" id="GO:0030313">
    <property type="term" value="C:cell envelope"/>
    <property type="evidence" value="ECO:0007669"/>
    <property type="project" value="UniProtKB-SubCell"/>
</dbReference>
<keyword evidence="12" id="KW-1185">Reference proteome</keyword>
<dbReference type="EMBL" id="PEBV01000051">
    <property type="protein sequence ID" value="PTQ51068.1"/>
    <property type="molecule type" value="Genomic_DNA"/>
</dbReference>
<dbReference type="PANTHER" id="PTHR42838:SF2">
    <property type="entry name" value="NITROUS-OXIDE REDUCTASE"/>
    <property type="match status" value="1"/>
</dbReference>
<feature type="domain" description="Cytochrome oxidase subunit II copper A binding" evidence="8">
    <location>
        <begin position="63"/>
        <end position="154"/>
    </location>
</feature>
<keyword evidence="2" id="KW-0479">Metal-binding</keyword>
<evidence type="ECO:0000313" key="9">
    <source>
        <dbReference type="EMBL" id="MBT9282260.1"/>
    </source>
</evidence>
<dbReference type="EMBL" id="JAHHQF010000051">
    <property type="protein sequence ID" value="MBT9282260.1"/>
    <property type="molecule type" value="Genomic_DNA"/>
</dbReference>
<gene>
    <name evidence="11" type="ORF">HSCHL_1540</name>
    <name evidence="9" type="ORF">KM312_06330</name>
    <name evidence="10" type="ORF">SA87_12115</name>
</gene>
<dbReference type="InterPro" id="IPR002429">
    <property type="entry name" value="CcO_II-like_C"/>
</dbReference>
<accession>A0A132NAJ4</accession>
<comment type="subcellular location">
    <subcellularLocation>
        <location evidence="1">Cell envelope</location>
    </subcellularLocation>
</comment>
<evidence type="ECO:0000256" key="4">
    <source>
        <dbReference type="ARBA" id="ARBA00024688"/>
    </source>
</evidence>
<sequence>MPVHRYEKWWLTFGIGTLAVFLAVLGLRAFASGHTPPGSVLTVDPELIDTIAPWNAPGVYDRGDRVDVYLVGQAFSYAPNRIEVPVGKPVTFHAVTKDVVHSFTIVGTTVNMMLIPGYANEATYTFKAPGRYLVLCNEYCGVGHQFMQAEVIAQ</sequence>
<evidence type="ECO:0000256" key="6">
    <source>
        <dbReference type="ARBA" id="ARBA00047816"/>
    </source>
</evidence>